<protein>
    <submittedName>
        <fullName evidence="2">Uncharacterized protein</fullName>
    </submittedName>
</protein>
<organism evidence="2 3">
    <name type="scientific">Bimuria novae-zelandiae CBS 107.79</name>
    <dbReference type="NCBI Taxonomy" id="1447943"/>
    <lineage>
        <taxon>Eukaryota</taxon>
        <taxon>Fungi</taxon>
        <taxon>Dikarya</taxon>
        <taxon>Ascomycota</taxon>
        <taxon>Pezizomycotina</taxon>
        <taxon>Dothideomycetes</taxon>
        <taxon>Pleosporomycetidae</taxon>
        <taxon>Pleosporales</taxon>
        <taxon>Massarineae</taxon>
        <taxon>Didymosphaeriaceae</taxon>
        <taxon>Bimuria</taxon>
    </lineage>
</organism>
<dbReference type="EMBL" id="ML976671">
    <property type="protein sequence ID" value="KAF1975373.1"/>
    <property type="molecule type" value="Genomic_DNA"/>
</dbReference>
<accession>A0A6A5VD06</accession>
<feature type="compositionally biased region" description="Polar residues" evidence="1">
    <location>
        <begin position="37"/>
        <end position="46"/>
    </location>
</feature>
<evidence type="ECO:0000313" key="2">
    <source>
        <dbReference type="EMBL" id="KAF1975373.1"/>
    </source>
</evidence>
<reference evidence="2" key="1">
    <citation type="journal article" date="2020" name="Stud. Mycol.">
        <title>101 Dothideomycetes genomes: a test case for predicting lifestyles and emergence of pathogens.</title>
        <authorList>
            <person name="Haridas S."/>
            <person name="Albert R."/>
            <person name="Binder M."/>
            <person name="Bloem J."/>
            <person name="Labutti K."/>
            <person name="Salamov A."/>
            <person name="Andreopoulos B."/>
            <person name="Baker S."/>
            <person name="Barry K."/>
            <person name="Bills G."/>
            <person name="Bluhm B."/>
            <person name="Cannon C."/>
            <person name="Castanera R."/>
            <person name="Culley D."/>
            <person name="Daum C."/>
            <person name="Ezra D."/>
            <person name="Gonzalez J."/>
            <person name="Henrissat B."/>
            <person name="Kuo A."/>
            <person name="Liang C."/>
            <person name="Lipzen A."/>
            <person name="Lutzoni F."/>
            <person name="Magnuson J."/>
            <person name="Mondo S."/>
            <person name="Nolan M."/>
            <person name="Ohm R."/>
            <person name="Pangilinan J."/>
            <person name="Park H.-J."/>
            <person name="Ramirez L."/>
            <person name="Alfaro M."/>
            <person name="Sun H."/>
            <person name="Tritt A."/>
            <person name="Yoshinaga Y."/>
            <person name="Zwiers L.-H."/>
            <person name="Turgeon B."/>
            <person name="Goodwin S."/>
            <person name="Spatafora J."/>
            <person name="Crous P."/>
            <person name="Grigoriev I."/>
        </authorList>
    </citation>
    <scope>NUCLEOTIDE SEQUENCE</scope>
    <source>
        <strain evidence="2">CBS 107.79</strain>
    </source>
</reference>
<evidence type="ECO:0000256" key="1">
    <source>
        <dbReference type="SAM" id="MobiDB-lite"/>
    </source>
</evidence>
<feature type="region of interest" description="Disordered" evidence="1">
    <location>
        <begin position="36"/>
        <end position="66"/>
    </location>
</feature>
<proteinExistence type="predicted"/>
<dbReference type="Proteomes" id="UP000800036">
    <property type="component" value="Unassembled WGS sequence"/>
</dbReference>
<keyword evidence="3" id="KW-1185">Reference proteome</keyword>
<gene>
    <name evidence="2" type="ORF">BU23DRAFT_566923</name>
</gene>
<evidence type="ECO:0000313" key="3">
    <source>
        <dbReference type="Proteomes" id="UP000800036"/>
    </source>
</evidence>
<sequence>MNARPLSPNQQTLYTAAIPARPPVSRKALLSLHCEPSNYNDVSNYSELGDERGKLDDAQSGSQSKDVIAAVPSALSGPEDDGGGNEDMAERDAISMKRRTYSSTAMARSIPNAYGISPTFSPIGRMSRAPSPRSRPNNIICSRLPYIVVLRVDALLESTKTGLEHSALGKLAKIIVVEDERHTSLMRVAGSDVLLSDRELADNGVRRITDGKDVEIVWK</sequence>
<name>A0A6A5VD06_9PLEO</name>
<dbReference type="AlphaFoldDB" id="A0A6A5VD06"/>